<dbReference type="InterPro" id="IPR052713">
    <property type="entry name" value="FeoA"/>
</dbReference>
<dbReference type="Proteomes" id="UP001596492">
    <property type="component" value="Unassembled WGS sequence"/>
</dbReference>
<dbReference type="Pfam" id="PF04023">
    <property type="entry name" value="FeoA"/>
    <property type="match status" value="1"/>
</dbReference>
<evidence type="ECO:0000256" key="1">
    <source>
        <dbReference type="ARBA" id="ARBA00023004"/>
    </source>
</evidence>
<dbReference type="Gene3D" id="2.30.30.90">
    <property type="match status" value="1"/>
</dbReference>
<feature type="domain" description="Ferrous iron transporter FeoA-like" evidence="2">
    <location>
        <begin position="1"/>
        <end position="77"/>
    </location>
</feature>
<evidence type="ECO:0000313" key="4">
    <source>
        <dbReference type="Proteomes" id="UP001596492"/>
    </source>
</evidence>
<keyword evidence="4" id="KW-1185">Reference proteome</keyword>
<dbReference type="InterPro" id="IPR008988">
    <property type="entry name" value="Transcriptional_repressor_C"/>
</dbReference>
<evidence type="ECO:0000259" key="2">
    <source>
        <dbReference type="SMART" id="SM00899"/>
    </source>
</evidence>
<dbReference type="EMBL" id="JBHTBR010000002">
    <property type="protein sequence ID" value="MFC7290007.1"/>
    <property type="molecule type" value="Genomic_DNA"/>
</dbReference>
<gene>
    <name evidence="3" type="ORF">ACFQS8_00100</name>
</gene>
<dbReference type="PANTHER" id="PTHR42954">
    <property type="entry name" value="FE(2+) TRANSPORT PROTEIN A"/>
    <property type="match status" value="1"/>
</dbReference>
<comment type="caution">
    <text evidence="3">The sequence shown here is derived from an EMBL/GenBank/DDBJ whole genome shotgun (WGS) entry which is preliminary data.</text>
</comment>
<accession>A0ABW2IGC7</accession>
<dbReference type="InterPro" id="IPR007167">
    <property type="entry name" value="Fe-transptr_FeoA-like"/>
</dbReference>
<protein>
    <submittedName>
        <fullName evidence="3">Ferrous iron transport protein A</fullName>
    </submittedName>
</protein>
<sequence>MKLNELTKGTIARVSGFSSEEAAQLVISKLREIGFAEGDEVELLHTGLFGGTPLSYRLNRTMIALRKSEASLIEIIPSNKAASA</sequence>
<name>A0ABW2IGC7_9PROT</name>
<proteinExistence type="predicted"/>
<evidence type="ECO:0000313" key="3">
    <source>
        <dbReference type="EMBL" id="MFC7290007.1"/>
    </source>
</evidence>
<reference evidence="4" key="1">
    <citation type="journal article" date="2019" name="Int. J. Syst. Evol. Microbiol.">
        <title>The Global Catalogue of Microorganisms (GCM) 10K type strain sequencing project: providing services to taxonomists for standard genome sequencing and annotation.</title>
        <authorList>
            <consortium name="The Broad Institute Genomics Platform"/>
            <consortium name="The Broad Institute Genome Sequencing Center for Infectious Disease"/>
            <person name="Wu L."/>
            <person name="Ma J."/>
        </authorList>
    </citation>
    <scope>NUCLEOTIDE SEQUENCE [LARGE SCALE GENOMIC DNA]</scope>
    <source>
        <strain evidence="4">CCUG 51308</strain>
    </source>
</reference>
<dbReference type="PANTHER" id="PTHR42954:SF2">
    <property type="entry name" value="FE(2+) TRANSPORT PROTEIN A"/>
    <property type="match status" value="1"/>
</dbReference>
<organism evidence="3 4">
    <name type="scientific">Hirschia litorea</name>
    <dbReference type="NCBI Taxonomy" id="1199156"/>
    <lineage>
        <taxon>Bacteria</taxon>
        <taxon>Pseudomonadati</taxon>
        <taxon>Pseudomonadota</taxon>
        <taxon>Alphaproteobacteria</taxon>
        <taxon>Hyphomonadales</taxon>
        <taxon>Hyphomonadaceae</taxon>
        <taxon>Hirschia</taxon>
    </lineage>
</organism>
<dbReference type="SUPFAM" id="SSF50037">
    <property type="entry name" value="C-terminal domain of transcriptional repressors"/>
    <property type="match status" value="1"/>
</dbReference>
<dbReference type="InterPro" id="IPR038157">
    <property type="entry name" value="FeoA_core_dom"/>
</dbReference>
<dbReference type="SMART" id="SM00899">
    <property type="entry name" value="FeoA"/>
    <property type="match status" value="1"/>
</dbReference>
<keyword evidence="1" id="KW-0408">Iron</keyword>
<dbReference type="RefSeq" id="WP_382164534.1">
    <property type="nucleotide sequence ID" value="NZ_JBHTBR010000002.1"/>
</dbReference>